<keyword evidence="3" id="KW-0804">Transcription</keyword>
<evidence type="ECO:0000313" key="5">
    <source>
        <dbReference type="EMBL" id="SEA07213.1"/>
    </source>
</evidence>
<keyword evidence="6" id="KW-1185">Reference proteome</keyword>
<sequence>MTYNSHRSSTKGALVDEYFEVYCPDSIIPYHSTLLPVAMPSITYIKDGLFRAKTPNNDYTVDGIILTGQFYRAYNMEINDAYKAAGITLHPTTLYKLLNTDISKFSNKYTALEHVSEELSETITAIIETGVTGKKALLAMEKALKPLVKVNDSNVQQIDLAVNTIIKKKGLLSVSELLSDMNISQKTLESQFKKIVGLTPVRFIKLKRFINLMRQYENQDINLKNLIFKYNYYDEAHFYKDFKLFMNETPKNFFTNETDFIKKYINR</sequence>
<evidence type="ECO:0000313" key="6">
    <source>
        <dbReference type="Proteomes" id="UP000198846"/>
    </source>
</evidence>
<dbReference type="GO" id="GO:0003700">
    <property type="term" value="F:DNA-binding transcription factor activity"/>
    <property type="evidence" value="ECO:0007669"/>
    <property type="project" value="InterPro"/>
</dbReference>
<evidence type="ECO:0000259" key="4">
    <source>
        <dbReference type="PROSITE" id="PS01124"/>
    </source>
</evidence>
<organism evidence="5 6">
    <name type="scientific">Bizionia paragorgiae</name>
    <dbReference type="NCBI Taxonomy" id="283786"/>
    <lineage>
        <taxon>Bacteria</taxon>
        <taxon>Pseudomonadati</taxon>
        <taxon>Bacteroidota</taxon>
        <taxon>Flavobacteriia</taxon>
        <taxon>Flavobacteriales</taxon>
        <taxon>Flavobacteriaceae</taxon>
        <taxon>Bizionia</taxon>
    </lineage>
</organism>
<dbReference type="GO" id="GO:0043565">
    <property type="term" value="F:sequence-specific DNA binding"/>
    <property type="evidence" value="ECO:0007669"/>
    <property type="project" value="InterPro"/>
</dbReference>
<dbReference type="STRING" id="283786.SAMN04487990_10671"/>
<dbReference type="EMBL" id="FNQK01000006">
    <property type="protein sequence ID" value="SEA07213.1"/>
    <property type="molecule type" value="Genomic_DNA"/>
</dbReference>
<accession>A0A1H3Y6N1</accession>
<evidence type="ECO:0000256" key="3">
    <source>
        <dbReference type="ARBA" id="ARBA00023163"/>
    </source>
</evidence>
<dbReference type="Proteomes" id="UP000198846">
    <property type="component" value="Unassembled WGS sequence"/>
</dbReference>
<dbReference type="SMART" id="SM00342">
    <property type="entry name" value="HTH_ARAC"/>
    <property type="match status" value="1"/>
</dbReference>
<protein>
    <submittedName>
        <fullName evidence="5">Helix-turn-helix domain-containing protein</fullName>
    </submittedName>
</protein>
<dbReference type="PROSITE" id="PS00041">
    <property type="entry name" value="HTH_ARAC_FAMILY_1"/>
    <property type="match status" value="1"/>
</dbReference>
<feature type="domain" description="HTH araC/xylS-type" evidence="4">
    <location>
        <begin position="156"/>
        <end position="256"/>
    </location>
</feature>
<proteinExistence type="predicted"/>
<gene>
    <name evidence="5" type="ORF">SAMN04487990_10671</name>
</gene>
<keyword evidence="2" id="KW-0238">DNA-binding</keyword>
<dbReference type="PROSITE" id="PS01124">
    <property type="entry name" value="HTH_ARAC_FAMILY_2"/>
    <property type="match status" value="1"/>
</dbReference>
<dbReference type="AlphaFoldDB" id="A0A1H3Y6N1"/>
<name>A0A1H3Y6N1_BIZPA</name>
<dbReference type="InterPro" id="IPR018060">
    <property type="entry name" value="HTH_AraC"/>
</dbReference>
<dbReference type="Gene3D" id="1.10.10.60">
    <property type="entry name" value="Homeodomain-like"/>
    <property type="match status" value="1"/>
</dbReference>
<evidence type="ECO:0000256" key="2">
    <source>
        <dbReference type="ARBA" id="ARBA00023125"/>
    </source>
</evidence>
<dbReference type="RefSeq" id="WP_092133210.1">
    <property type="nucleotide sequence ID" value="NZ_FNQK01000006.1"/>
</dbReference>
<reference evidence="5 6" key="1">
    <citation type="submission" date="2016-10" db="EMBL/GenBank/DDBJ databases">
        <authorList>
            <person name="de Groot N.N."/>
        </authorList>
    </citation>
    <scope>NUCLEOTIDE SEQUENCE [LARGE SCALE GENOMIC DNA]</scope>
    <source>
        <strain evidence="5 6">DSM 23842</strain>
    </source>
</reference>
<dbReference type="Pfam" id="PF12833">
    <property type="entry name" value="HTH_18"/>
    <property type="match status" value="1"/>
</dbReference>
<evidence type="ECO:0000256" key="1">
    <source>
        <dbReference type="ARBA" id="ARBA00023015"/>
    </source>
</evidence>
<keyword evidence="1" id="KW-0805">Transcription regulation</keyword>
<dbReference type="InterPro" id="IPR018062">
    <property type="entry name" value="HTH_AraC-typ_CS"/>
</dbReference>
<dbReference type="OrthoDB" id="511992at2"/>